<dbReference type="PANTHER" id="PTHR43155">
    <property type="entry name" value="CYCLIC DI-GMP PHOSPHODIESTERASE PA4108-RELATED"/>
    <property type="match status" value="1"/>
</dbReference>
<dbReference type="EMBL" id="JBHUOR010000040">
    <property type="protein sequence ID" value="MFD2868370.1"/>
    <property type="molecule type" value="Genomic_DNA"/>
</dbReference>
<dbReference type="SUPFAM" id="SSF109604">
    <property type="entry name" value="HD-domain/PDEase-like"/>
    <property type="match status" value="1"/>
</dbReference>
<organism evidence="2 3">
    <name type="scientific">Kurthia populi</name>
    <dbReference type="NCBI Taxonomy" id="1562132"/>
    <lineage>
        <taxon>Bacteria</taxon>
        <taxon>Bacillati</taxon>
        <taxon>Bacillota</taxon>
        <taxon>Bacilli</taxon>
        <taxon>Bacillales</taxon>
        <taxon>Caryophanaceae</taxon>
        <taxon>Kurthia</taxon>
    </lineage>
</organism>
<feature type="domain" description="HD-GYP" evidence="1">
    <location>
        <begin position="94"/>
        <end position="299"/>
    </location>
</feature>
<dbReference type="Pfam" id="PF13487">
    <property type="entry name" value="HD_5"/>
    <property type="match status" value="1"/>
</dbReference>
<reference evidence="3" key="1">
    <citation type="journal article" date="2019" name="Int. J. Syst. Evol. Microbiol.">
        <title>The Global Catalogue of Microorganisms (GCM) 10K type strain sequencing project: providing services to taxonomists for standard genome sequencing and annotation.</title>
        <authorList>
            <consortium name="The Broad Institute Genomics Platform"/>
            <consortium name="The Broad Institute Genome Sequencing Center for Infectious Disease"/>
            <person name="Wu L."/>
            <person name="Ma J."/>
        </authorList>
    </citation>
    <scope>NUCLEOTIDE SEQUENCE [LARGE SCALE GENOMIC DNA]</scope>
    <source>
        <strain evidence="3">KCTC 33522</strain>
    </source>
</reference>
<proteinExistence type="predicted"/>
<dbReference type="RefSeq" id="WP_380147436.1">
    <property type="nucleotide sequence ID" value="NZ_JBHUOR010000040.1"/>
</dbReference>
<dbReference type="InterPro" id="IPR003607">
    <property type="entry name" value="HD/PDEase_dom"/>
</dbReference>
<comment type="caution">
    <text evidence="2">The sequence shown here is derived from an EMBL/GenBank/DDBJ whole genome shotgun (WGS) entry which is preliminary data.</text>
</comment>
<dbReference type="Gene3D" id="1.10.3210.10">
    <property type="entry name" value="Hypothetical protein af1432"/>
    <property type="match status" value="1"/>
</dbReference>
<gene>
    <name evidence="2" type="ORF">ACFSY7_07645</name>
</gene>
<dbReference type="PANTHER" id="PTHR43155:SF2">
    <property type="entry name" value="CYCLIC DI-GMP PHOSPHODIESTERASE PA4108"/>
    <property type="match status" value="1"/>
</dbReference>
<name>A0ABW5Y017_9BACL</name>
<dbReference type="CDD" id="cd00077">
    <property type="entry name" value="HDc"/>
    <property type="match status" value="1"/>
</dbReference>
<dbReference type="EC" id="3.1.4.-" evidence="2"/>
<dbReference type="Proteomes" id="UP001597568">
    <property type="component" value="Unassembled WGS sequence"/>
</dbReference>
<dbReference type="GO" id="GO:0016787">
    <property type="term" value="F:hydrolase activity"/>
    <property type="evidence" value="ECO:0007669"/>
    <property type="project" value="UniProtKB-KW"/>
</dbReference>
<dbReference type="InterPro" id="IPR037522">
    <property type="entry name" value="HD_GYP_dom"/>
</dbReference>
<dbReference type="PROSITE" id="PS51832">
    <property type="entry name" value="HD_GYP"/>
    <property type="match status" value="1"/>
</dbReference>
<keyword evidence="3" id="KW-1185">Reference proteome</keyword>
<protein>
    <submittedName>
        <fullName evidence="2">HD-GYP domain-containing protein</fullName>
        <ecNumber evidence="2">3.1.4.-</ecNumber>
    </submittedName>
</protein>
<evidence type="ECO:0000313" key="2">
    <source>
        <dbReference type="EMBL" id="MFD2868370.1"/>
    </source>
</evidence>
<keyword evidence="2" id="KW-0378">Hydrolase</keyword>
<evidence type="ECO:0000259" key="1">
    <source>
        <dbReference type="PROSITE" id="PS51832"/>
    </source>
</evidence>
<evidence type="ECO:0000313" key="3">
    <source>
        <dbReference type="Proteomes" id="UP001597568"/>
    </source>
</evidence>
<accession>A0ABW5Y017</accession>
<sequence>MAVAQKSYEYCTVHTVCSGDELYSDLRVENQVWMRSGHILTEHEIEFLKKRNIRTICVKRRKFNDIDESLKSVTDLFFQAVGYNSLEMRYGRTLKDSTDIQFIKELFLSYMKNAQWREHFLMLKDFDGYLYRHATDVFTLATLFAKHENMPNISQFAIGYLLYDIGTVYTSLLLLQKKDPFTNAEKRVVQQHVERGEIMLESLGLEHVSHFSKQHHERIDGSGYPYALTEEDLSVEVQLLQIVDTYSALTMKRAHQPAMSASEAFEHMYRLGTQFNKQLLNRFIEFIGIYPKGSIVELTTGEKAVVEANNELMQLLPRVRTAHKSMILPMDLSITIKRLVSYEVDTAKELFTHLSNYLIKGDTQHVQRYYEQLKLCYECKDWSTQIFIPIYHLLQMLKRTNYLQTEHLQHALSKLQLLLDDTLQQFRNENVKEPTLLMTTNTLENPTLIKIFKSLLYTQGWSVYAKSKESCEQVLEQMYLEHIITIGDHPYQFSTKQQNFHLTEPQLNSLLEYFSGKYMTGKELETYLKKYKRPI</sequence>